<proteinExistence type="predicted"/>
<protein>
    <submittedName>
        <fullName evidence="1">Uncharacterized protein</fullName>
    </submittedName>
</protein>
<evidence type="ECO:0000313" key="2">
    <source>
        <dbReference type="Proteomes" id="UP000295711"/>
    </source>
</evidence>
<evidence type="ECO:0000313" key="1">
    <source>
        <dbReference type="EMBL" id="TCO82946.1"/>
    </source>
</evidence>
<dbReference type="Proteomes" id="UP000295711">
    <property type="component" value="Unassembled WGS sequence"/>
</dbReference>
<dbReference type="RefSeq" id="WP_132093511.1">
    <property type="nucleotide sequence ID" value="NZ_JANKAQ010000015.1"/>
</dbReference>
<keyword evidence="2" id="KW-1185">Reference proteome</keyword>
<comment type="caution">
    <text evidence="1">The sequence shown here is derived from an EMBL/GenBank/DDBJ whole genome shotgun (WGS) entry which is preliminary data.</text>
</comment>
<dbReference type="OrthoDB" id="2058970at2"/>
<accession>A0A4R2LE71</accession>
<reference evidence="1 2" key="1">
    <citation type="submission" date="2019-03" db="EMBL/GenBank/DDBJ databases">
        <title>Genomic Encyclopedia of Type Strains, Phase IV (KMG-IV): sequencing the most valuable type-strain genomes for metagenomic binning, comparative biology and taxonomic classification.</title>
        <authorList>
            <person name="Goeker M."/>
        </authorList>
    </citation>
    <scope>NUCLEOTIDE SEQUENCE [LARGE SCALE GENOMIC DNA]</scope>
    <source>
        <strain evidence="1 2">DSM 28559</strain>
    </source>
</reference>
<dbReference type="EMBL" id="SLXA01000014">
    <property type="protein sequence ID" value="TCO82946.1"/>
    <property type="molecule type" value="Genomic_DNA"/>
</dbReference>
<organism evidence="1 2">
    <name type="scientific">Frisingicoccus caecimuris</name>
    <dbReference type="NCBI Taxonomy" id="1796636"/>
    <lineage>
        <taxon>Bacteria</taxon>
        <taxon>Bacillati</taxon>
        <taxon>Bacillota</taxon>
        <taxon>Clostridia</taxon>
        <taxon>Lachnospirales</taxon>
        <taxon>Lachnospiraceae</taxon>
        <taxon>Frisingicoccus</taxon>
    </lineage>
</organism>
<sequence>MRYLKVEEMQLIYWFGCPNLKNTKERLRSVALLATNNCMKRRIIRLCNKLERRGLSEQYSVIYFHICELFSPDDGTRPPGTSALMVPNDDCMAA</sequence>
<dbReference type="AlphaFoldDB" id="A0A4R2LE71"/>
<name>A0A4R2LE71_9FIRM</name>
<gene>
    <name evidence="1" type="ORF">EV212_11457</name>
</gene>